<keyword evidence="2" id="KW-1185">Reference proteome</keyword>
<evidence type="ECO:0000313" key="1">
    <source>
        <dbReference type="EMBL" id="EKO34821.1"/>
    </source>
</evidence>
<protein>
    <submittedName>
        <fullName evidence="1">Uncharacterized protein</fullName>
    </submittedName>
</protein>
<evidence type="ECO:0000313" key="2">
    <source>
        <dbReference type="Proteomes" id="UP000006329"/>
    </source>
</evidence>
<sequence length="51" mass="6411">MKFKSLKKSILERAKLESFYHSDKRILRYEFDSKFPDIFRCRYDLKEALYR</sequence>
<reference evidence="1" key="1">
    <citation type="submission" date="2012-10" db="EMBL/GenBank/DDBJ databases">
        <authorList>
            <person name="Harkins D.M."/>
            <person name="Durkin A.S."/>
            <person name="Brinkac L.M."/>
            <person name="Haft D.H."/>
            <person name="Selengut J.D."/>
            <person name="Sanka R."/>
            <person name="DePew J."/>
            <person name="Purushe J."/>
            <person name="Matthias M.A."/>
            <person name="Vinetz J.M."/>
            <person name="Sutton G.G."/>
            <person name="Nierman W.C."/>
            <person name="Fouts D.E."/>
        </authorList>
    </citation>
    <scope>NUCLEOTIDE SEQUENCE [LARGE SCALE GENOMIC DNA]</scope>
    <source>
        <strain evidence="1">MOR084</strain>
    </source>
</reference>
<proteinExistence type="predicted"/>
<dbReference type="AlphaFoldDB" id="A0A0E2BIR4"/>
<comment type="caution">
    <text evidence="1">The sequence shown here is derived from an EMBL/GenBank/DDBJ whole genome shotgun (WGS) entry which is preliminary data.</text>
</comment>
<dbReference type="Proteomes" id="UP000006329">
    <property type="component" value="Unassembled WGS sequence"/>
</dbReference>
<dbReference type="EMBL" id="AHON02000027">
    <property type="protein sequence ID" value="EKO34821.1"/>
    <property type="molecule type" value="Genomic_DNA"/>
</dbReference>
<organism evidence="1 2">
    <name type="scientific">Leptospira santarosai str. MOR084</name>
    <dbReference type="NCBI Taxonomy" id="1049984"/>
    <lineage>
        <taxon>Bacteria</taxon>
        <taxon>Pseudomonadati</taxon>
        <taxon>Spirochaetota</taxon>
        <taxon>Spirochaetia</taxon>
        <taxon>Leptospirales</taxon>
        <taxon>Leptospiraceae</taxon>
        <taxon>Leptospira</taxon>
    </lineage>
</organism>
<gene>
    <name evidence="1" type="ORF">LEP1GSC179_1485</name>
</gene>
<accession>A0A0E2BIR4</accession>
<name>A0A0E2BIR4_9LEPT</name>